<dbReference type="GO" id="GO:0004739">
    <property type="term" value="F:pyruvate dehydrogenase (acetyl-transferring) activity"/>
    <property type="evidence" value="ECO:0007669"/>
    <property type="project" value="UniProtKB-UniRule"/>
</dbReference>
<comment type="similarity">
    <text evidence="6">Belongs to the ubiquitin conjugation factor E4 family.</text>
</comment>
<comment type="cofactor">
    <cofactor evidence="1 17">
        <name>thiamine diphosphate</name>
        <dbReference type="ChEBI" id="CHEBI:58937"/>
    </cofactor>
</comment>
<evidence type="ECO:0000256" key="13">
    <source>
        <dbReference type="ARBA" id="ARBA00023052"/>
    </source>
</evidence>
<dbReference type="CDD" id="cd02000">
    <property type="entry name" value="TPP_E1_PDC_ADC_BCADC"/>
    <property type="match status" value="1"/>
</dbReference>
<dbReference type="EC" id="1.2.4.1" evidence="17"/>
<dbReference type="NCBIfam" id="TIGR03182">
    <property type="entry name" value="PDH_E1_alph_y"/>
    <property type="match status" value="1"/>
</dbReference>
<dbReference type="UniPathway" id="UPA00143"/>
<dbReference type="PANTHER" id="PTHR13931:SF2">
    <property type="entry name" value="UBIQUITIN CONJUGATION FACTOR E4 B"/>
    <property type="match status" value="1"/>
</dbReference>
<comment type="catalytic activity">
    <reaction evidence="16 17">
        <text>N(6)-[(R)-lipoyl]-L-lysyl-[protein] + pyruvate + H(+) = N(6)-[(R)-S(8)-acetyldihydrolipoyl]-L-lysyl-[protein] + CO2</text>
        <dbReference type="Rhea" id="RHEA:19189"/>
        <dbReference type="Rhea" id="RHEA-COMP:10474"/>
        <dbReference type="Rhea" id="RHEA-COMP:10478"/>
        <dbReference type="ChEBI" id="CHEBI:15361"/>
        <dbReference type="ChEBI" id="CHEBI:15378"/>
        <dbReference type="ChEBI" id="CHEBI:16526"/>
        <dbReference type="ChEBI" id="CHEBI:83099"/>
        <dbReference type="ChEBI" id="CHEBI:83111"/>
        <dbReference type="EC" id="1.2.4.1"/>
    </reaction>
</comment>
<keyword evidence="7" id="KW-0963">Cytoplasm</keyword>
<keyword evidence="8" id="KW-0597">Phosphoprotein</keyword>
<evidence type="ECO:0000256" key="1">
    <source>
        <dbReference type="ARBA" id="ARBA00001964"/>
    </source>
</evidence>
<dbReference type="STRING" id="29170.A0A368GH27"/>
<dbReference type="InterPro" id="IPR017597">
    <property type="entry name" value="Pyrv_DH_E1_asu_subgrp-y"/>
</dbReference>
<evidence type="ECO:0000256" key="10">
    <source>
        <dbReference type="ARBA" id="ARBA00022786"/>
    </source>
</evidence>
<dbReference type="GO" id="GO:0006086">
    <property type="term" value="P:pyruvate decarboxylation to acetyl-CoA"/>
    <property type="evidence" value="ECO:0007669"/>
    <property type="project" value="InterPro"/>
</dbReference>
<dbReference type="InterPro" id="IPR013083">
    <property type="entry name" value="Znf_RING/FYVE/PHD"/>
</dbReference>
<dbReference type="InterPro" id="IPR001017">
    <property type="entry name" value="DH_E1"/>
</dbReference>
<evidence type="ECO:0000256" key="4">
    <source>
        <dbReference type="ARBA" id="ARBA00004496"/>
    </source>
</evidence>
<keyword evidence="10" id="KW-0833">Ubl conjugation pathway</keyword>
<dbReference type="GO" id="GO:0005634">
    <property type="term" value="C:nucleus"/>
    <property type="evidence" value="ECO:0007669"/>
    <property type="project" value="UniProtKB-SubCell"/>
</dbReference>
<dbReference type="PROSITE" id="PS51698">
    <property type="entry name" value="U_BOX"/>
    <property type="match status" value="1"/>
</dbReference>
<dbReference type="Gene3D" id="3.30.40.10">
    <property type="entry name" value="Zinc/RING finger domain, C3HC4 (zinc finger)"/>
    <property type="match status" value="1"/>
</dbReference>
<evidence type="ECO:0000256" key="5">
    <source>
        <dbReference type="ARBA" id="ARBA00004906"/>
    </source>
</evidence>
<dbReference type="Pfam" id="PF04564">
    <property type="entry name" value="U-box"/>
    <property type="match status" value="1"/>
</dbReference>
<dbReference type="GO" id="GO:0005759">
    <property type="term" value="C:mitochondrial matrix"/>
    <property type="evidence" value="ECO:0007669"/>
    <property type="project" value="UniProtKB-SubCell"/>
</dbReference>
<evidence type="ECO:0000256" key="2">
    <source>
        <dbReference type="ARBA" id="ARBA00004123"/>
    </source>
</evidence>
<sequence>MIPENRSMSGNENAEAMEISELRLKNNSFGLIDAQDAEAAQFKSERVRSLVLRVLGVGENLAPEFALQTALVAECSTRLAETDLLDPGAYRSSIHDLIFLLVSSIASTSDVAMEVDAEDSLGSILVIPELDKIQSTKESTALHYLMSTYSRLNTESRNEFFQDFEKQMCLDLRELVLSNVVILLRGYCEPFLSGKLARSSLVRLLYSNLVSNNFLSDVVAHCTNPDLSDENALSEVFNPILSQQRDSMVFQHMMKNRDDCVHLLFRAVIQLLSIRIDGKRPICDLMVNRPDFLPELVTSITGREIAHLSYLGPFISYGIPCDEFVTPIASKFFGETETPKAEALNMMYESYRRRFETTRSLMHQIVHQLVANPSSRGRCLDYFAAVIKHNEKRAQMRADFATLASHTFVVNLMCVLFELSSKIDLSKVNPMYPFQSNSRVDIVEKTRLKMDLQSGKEFAEKCPSANDDKFTTECFFLTMQCENICLQPGVNRLRSLRRHIADIRDQIRELQEQLSRVPDGMFAEHERNRINQKIKHRAEQKLSFTHTAMCYECMLSDPSFISLALDFSSKQLQLLLNAITPNMLVLSLQVFLFCFRKISTGVFSRYENELPAVAPPLFAAYPEFYLDDVLDLVTFALKQTAPLLVGRNNDWPNHLLVFICCTHYFNNPFLAAKVVEVVMMLTPAVMPAAQNLWYQVINSPMAMEKLFPSLVKFYSDAEAGTDFYEKFSIRRNIQVIFQCLWNETYYRSIMIQLARACGPEFIRFINMVINDATFLLDESLAALKKIHDVELLMANKEEWAALGREEQQQKEGILEDAKRQVRSWLIYAKDTLELLGYLTRDAPQPFAQDVLGDRLASMLNHNIAQLCGRKCMELKVRDAAERFQWEPRKLVGQVVDIYLNLAALSDTFAEFIAHDERSYTPQMMNDVIRRLVSNNIVPISQIERFRALAEKVETLYNNKAAQEMELEDAPEEFKDPVMDTLMEDPVRLPSGHIMDRKHIMRHLLSSQTNPFNRAALTEEELEPAFRSWLPKEHFTVGEVFLFVRSRFWAPVATRMSLLVKSFKAPAPILTAAIVASQRRMASGGEVTFHTKGYKLHKLDQGPTETVTLKRDDALDYYRKMQLIRRMESAAGNLYKEKKIRGFCHLYSGQEACAVGMRAAMTEGDAVITAYRCHGWTLLQGATVAEVLSELTGRITGNVHGKGGSMHMYQKDFYGGNGIVGAQQPLGTGIAFAMKYKKQKNVCLTLYGDGAANQGQLYESMNMAALWNLPVLYVCENNGFGMGTQADRASASTDYYMRGDYVPGIWVDGMDVLAVREAVRWAKEYCNAGKGPLVIEMATYRYHGHSMSDPGTSYRTREEIQEVRKTRDPITGFKDRLITSGLATEDDLKALDKDVRKEVDEAVKVANTAELMPDEGVYTDLYHNTEPQLIRGATVDVSHVQKFIHSADLMKSINK</sequence>
<proteinExistence type="inferred from homology"/>
<dbReference type="Pfam" id="PF10408">
    <property type="entry name" value="Ufd2P_core"/>
    <property type="match status" value="1"/>
</dbReference>
<dbReference type="GO" id="GO:0000209">
    <property type="term" value="P:protein polyubiquitination"/>
    <property type="evidence" value="ECO:0007669"/>
    <property type="project" value="TreeGrafter"/>
</dbReference>
<evidence type="ECO:0000256" key="8">
    <source>
        <dbReference type="ARBA" id="ARBA00022553"/>
    </source>
</evidence>
<evidence type="ECO:0000256" key="15">
    <source>
        <dbReference type="ARBA" id="ARBA00023317"/>
    </source>
</evidence>
<evidence type="ECO:0000313" key="19">
    <source>
        <dbReference type="EMBL" id="RCN43683.1"/>
    </source>
</evidence>
<evidence type="ECO:0000256" key="9">
    <source>
        <dbReference type="ARBA" id="ARBA00022679"/>
    </source>
</evidence>
<comment type="pathway">
    <text evidence="5">Protein modification; protein ubiquitination.</text>
</comment>
<protein>
    <recommendedName>
        <fullName evidence="17">Pyruvate dehydrogenase E1 component subunit alpha</fullName>
        <ecNumber evidence="17">1.2.4.1</ecNumber>
    </recommendedName>
</protein>
<evidence type="ECO:0000256" key="16">
    <source>
        <dbReference type="ARBA" id="ARBA00051231"/>
    </source>
</evidence>
<name>A0A368GH27_ANCCA</name>
<reference evidence="19 20" key="1">
    <citation type="submission" date="2014-10" db="EMBL/GenBank/DDBJ databases">
        <title>Draft genome of the hookworm Ancylostoma caninum.</title>
        <authorList>
            <person name="Mitreva M."/>
        </authorList>
    </citation>
    <scope>NUCLEOTIDE SEQUENCE [LARGE SCALE GENOMIC DNA]</scope>
    <source>
        <strain evidence="19 20">Baltimore</strain>
    </source>
</reference>
<evidence type="ECO:0000256" key="3">
    <source>
        <dbReference type="ARBA" id="ARBA00004305"/>
    </source>
</evidence>
<accession>A0A368GH27</accession>
<dbReference type="SUPFAM" id="SSF57850">
    <property type="entry name" value="RING/U-box"/>
    <property type="match status" value="1"/>
</dbReference>
<dbReference type="OrthoDB" id="10256198at2759"/>
<dbReference type="Gene3D" id="3.40.50.970">
    <property type="match status" value="1"/>
</dbReference>
<evidence type="ECO:0000256" key="14">
    <source>
        <dbReference type="ARBA" id="ARBA00023242"/>
    </source>
</evidence>
<dbReference type="SMART" id="SM00504">
    <property type="entry name" value="Ubox"/>
    <property type="match status" value="1"/>
</dbReference>
<dbReference type="GO" id="GO:0036503">
    <property type="term" value="P:ERAD pathway"/>
    <property type="evidence" value="ECO:0007669"/>
    <property type="project" value="InterPro"/>
</dbReference>
<dbReference type="FunFam" id="3.40.50.970:FF:000013">
    <property type="entry name" value="Pyruvate dehydrogenase E1 component subunit alpha"/>
    <property type="match status" value="1"/>
</dbReference>
<dbReference type="Pfam" id="PF00676">
    <property type="entry name" value="E1_dh"/>
    <property type="match status" value="1"/>
</dbReference>
<evidence type="ECO:0000256" key="7">
    <source>
        <dbReference type="ARBA" id="ARBA00022490"/>
    </source>
</evidence>
<gene>
    <name evidence="19" type="ORF">ANCCAN_10327</name>
</gene>
<evidence type="ECO:0000256" key="17">
    <source>
        <dbReference type="RuleBase" id="RU361139"/>
    </source>
</evidence>
<dbReference type="GO" id="GO:0006511">
    <property type="term" value="P:ubiquitin-dependent protein catabolic process"/>
    <property type="evidence" value="ECO:0007669"/>
    <property type="project" value="InterPro"/>
</dbReference>
<dbReference type="InterPro" id="IPR003613">
    <property type="entry name" value="Ubox_domain"/>
</dbReference>
<dbReference type="InterPro" id="IPR045132">
    <property type="entry name" value="UBE4"/>
</dbReference>
<comment type="function">
    <text evidence="17">The pyruvate dehydrogenase complex catalyzes the overall conversion of pyruvate to acetyl-CoA and CO(2).</text>
</comment>
<evidence type="ECO:0000256" key="6">
    <source>
        <dbReference type="ARBA" id="ARBA00007434"/>
    </source>
</evidence>
<keyword evidence="9" id="KW-0808">Transferase</keyword>
<evidence type="ECO:0000256" key="11">
    <source>
        <dbReference type="ARBA" id="ARBA00022946"/>
    </source>
</evidence>
<dbReference type="InterPro" id="IPR029061">
    <property type="entry name" value="THDP-binding"/>
</dbReference>
<evidence type="ECO:0000313" key="20">
    <source>
        <dbReference type="Proteomes" id="UP000252519"/>
    </source>
</evidence>
<keyword evidence="13 17" id="KW-0786">Thiamine pyrophosphate</keyword>
<comment type="subcellular location">
    <subcellularLocation>
        <location evidence="4">Cytoplasm</location>
    </subcellularLocation>
    <subcellularLocation>
        <location evidence="3">Mitochondrion matrix</location>
    </subcellularLocation>
    <subcellularLocation>
        <location evidence="2">Nucleus</location>
    </subcellularLocation>
</comment>
<dbReference type="EMBL" id="JOJR01000149">
    <property type="protein sequence ID" value="RCN43683.1"/>
    <property type="molecule type" value="Genomic_DNA"/>
</dbReference>
<dbReference type="GO" id="GO:0000151">
    <property type="term" value="C:ubiquitin ligase complex"/>
    <property type="evidence" value="ECO:0007669"/>
    <property type="project" value="InterPro"/>
</dbReference>
<keyword evidence="11" id="KW-0809">Transit peptide</keyword>
<feature type="domain" description="U-box" evidence="18">
    <location>
        <begin position="968"/>
        <end position="1047"/>
    </location>
</feature>
<dbReference type="GO" id="GO:0034450">
    <property type="term" value="F:ubiquitin-ubiquitin ligase activity"/>
    <property type="evidence" value="ECO:0007669"/>
    <property type="project" value="InterPro"/>
</dbReference>
<keyword evidence="20" id="KW-1185">Reference proteome</keyword>
<keyword evidence="14" id="KW-0539">Nucleus</keyword>
<comment type="caution">
    <text evidence="19">The sequence shown here is derived from an EMBL/GenBank/DDBJ whole genome shotgun (WGS) entry which is preliminary data.</text>
</comment>
<evidence type="ECO:0000259" key="18">
    <source>
        <dbReference type="PROSITE" id="PS51698"/>
    </source>
</evidence>
<dbReference type="Proteomes" id="UP000252519">
    <property type="component" value="Unassembled WGS sequence"/>
</dbReference>
<organism evidence="19 20">
    <name type="scientific">Ancylostoma caninum</name>
    <name type="common">Dog hookworm</name>
    <dbReference type="NCBI Taxonomy" id="29170"/>
    <lineage>
        <taxon>Eukaryota</taxon>
        <taxon>Metazoa</taxon>
        <taxon>Ecdysozoa</taxon>
        <taxon>Nematoda</taxon>
        <taxon>Chromadorea</taxon>
        <taxon>Rhabditida</taxon>
        <taxon>Rhabditina</taxon>
        <taxon>Rhabditomorpha</taxon>
        <taxon>Strongyloidea</taxon>
        <taxon>Ancylostomatidae</taxon>
        <taxon>Ancylostomatinae</taxon>
        <taxon>Ancylostoma</taxon>
    </lineage>
</organism>
<keyword evidence="12 17" id="KW-0560">Oxidoreductase</keyword>
<dbReference type="PANTHER" id="PTHR13931">
    <property type="entry name" value="UBIQUITINATION FACTOR E4"/>
    <property type="match status" value="1"/>
</dbReference>
<keyword evidence="15 17" id="KW-0670">Pyruvate</keyword>
<evidence type="ECO:0000256" key="12">
    <source>
        <dbReference type="ARBA" id="ARBA00023002"/>
    </source>
</evidence>
<dbReference type="SUPFAM" id="SSF52518">
    <property type="entry name" value="Thiamin diphosphate-binding fold (THDP-binding)"/>
    <property type="match status" value="1"/>
</dbReference>
<dbReference type="InterPro" id="IPR019474">
    <property type="entry name" value="Ub_conjug_fac_E4_core"/>
</dbReference>